<dbReference type="RefSeq" id="WP_193381896.1">
    <property type="nucleotide sequence ID" value="NZ_JABXWF010000033.1"/>
</dbReference>
<dbReference type="EMBL" id="JARAWJ010000098">
    <property type="protein sequence ID" value="MDX3044647.1"/>
    <property type="molecule type" value="Genomic_DNA"/>
</dbReference>
<organism evidence="3 4">
    <name type="scientific">Streptomyces caniscabiei</name>
    <dbReference type="NCBI Taxonomy" id="2746961"/>
    <lineage>
        <taxon>Bacteria</taxon>
        <taxon>Bacillati</taxon>
        <taxon>Actinomycetota</taxon>
        <taxon>Actinomycetes</taxon>
        <taxon>Kitasatosporales</taxon>
        <taxon>Streptomycetaceae</taxon>
        <taxon>Streptomyces</taxon>
    </lineage>
</organism>
<proteinExistence type="predicted"/>
<dbReference type="InterPro" id="IPR004360">
    <property type="entry name" value="Glyas_Fos-R_dOase_dom"/>
</dbReference>
<feature type="compositionally biased region" description="Low complexity" evidence="1">
    <location>
        <begin position="309"/>
        <end position="319"/>
    </location>
</feature>
<evidence type="ECO:0000313" key="4">
    <source>
        <dbReference type="Proteomes" id="UP001282474"/>
    </source>
</evidence>
<gene>
    <name evidence="3" type="ORF">PV383_46955</name>
</gene>
<dbReference type="SUPFAM" id="SSF54593">
    <property type="entry name" value="Glyoxalase/Bleomycin resistance protein/Dihydroxybiphenyl dioxygenase"/>
    <property type="match status" value="1"/>
</dbReference>
<reference evidence="3 4" key="1">
    <citation type="journal article" date="2023" name="Microb. Genom.">
        <title>Mesoterricola silvestris gen. nov., sp. nov., Mesoterricola sediminis sp. nov., Geothrix oryzae sp. nov., Geothrix edaphica sp. nov., Geothrix rubra sp. nov., and Geothrix limicola sp. nov., six novel members of Acidobacteriota isolated from soils.</title>
        <authorList>
            <person name="Weisberg A.J."/>
            <person name="Pearce E."/>
            <person name="Kramer C.G."/>
            <person name="Chang J.H."/>
            <person name="Clarke C.R."/>
        </authorList>
    </citation>
    <scope>NUCLEOTIDE SEQUENCE [LARGE SCALE GENOMIC DNA]</scope>
    <source>
        <strain evidence="3 4">NE20-4-1</strain>
    </source>
</reference>
<dbReference type="Proteomes" id="UP001282474">
    <property type="component" value="Unassembled WGS sequence"/>
</dbReference>
<protein>
    <submittedName>
        <fullName evidence="3">VOC family protein</fullName>
    </submittedName>
</protein>
<comment type="caution">
    <text evidence="3">The sequence shown here is derived from an EMBL/GenBank/DDBJ whole genome shotgun (WGS) entry which is preliminary data.</text>
</comment>
<dbReference type="PROSITE" id="PS51819">
    <property type="entry name" value="VOC"/>
    <property type="match status" value="2"/>
</dbReference>
<evidence type="ECO:0000259" key="2">
    <source>
        <dbReference type="PROSITE" id="PS51819"/>
    </source>
</evidence>
<dbReference type="Pfam" id="PF00903">
    <property type="entry name" value="Glyoxalase"/>
    <property type="match status" value="1"/>
</dbReference>
<feature type="region of interest" description="Disordered" evidence="1">
    <location>
        <begin position="297"/>
        <end position="319"/>
    </location>
</feature>
<dbReference type="InterPro" id="IPR029068">
    <property type="entry name" value="Glyas_Bleomycin-R_OHBP_Dase"/>
</dbReference>
<feature type="domain" description="VOC" evidence="2">
    <location>
        <begin position="153"/>
        <end position="268"/>
    </location>
</feature>
<feature type="domain" description="VOC" evidence="2">
    <location>
        <begin position="6"/>
        <end position="112"/>
    </location>
</feature>
<evidence type="ECO:0000256" key="1">
    <source>
        <dbReference type="SAM" id="MobiDB-lite"/>
    </source>
</evidence>
<dbReference type="InterPro" id="IPR037523">
    <property type="entry name" value="VOC_core"/>
</dbReference>
<accession>A0ABU4N5N0</accession>
<evidence type="ECO:0000313" key="3">
    <source>
        <dbReference type="EMBL" id="MDX3044647.1"/>
    </source>
</evidence>
<name>A0ABU4N5N0_9ACTN</name>
<keyword evidence="4" id="KW-1185">Reference proteome</keyword>
<dbReference type="Gene3D" id="3.10.180.10">
    <property type="entry name" value="2,3-Dihydroxybiphenyl 1,2-Dioxygenase, domain 1"/>
    <property type="match status" value="2"/>
</dbReference>
<sequence>MLRVKGLLHYGLQVPSLETGADFYGAFGLETTERGNAVVIRCDGREQDQTVLMEGPVKRLHHIAFAVDPDSLPEWQRHIEGLGLKLLDAPAEVPGGLWLRDHEGNLVNLRDEGIAPWREFGTTDAQDANVGDRVRRIDQARWLNATENTRPQRLGHMLIFSSDVSVSEAFYIRTLGLRLSDRIVDGGPVFLNSGPGDHHVFGFVPGTHPGLHHSSWMVADIDQIAMGARNMAAVGYEKGWGLGRHTLGSNLFHYIQDPWGSWIEYSGDMDRITEDWQPNDWDCPAAIWSPEMPVDFITNQEDKPNHPVSSSESSSCFPR</sequence>